<dbReference type="PANTHER" id="PTHR32027:SF9">
    <property type="entry name" value="BLL3847 PROTEIN"/>
    <property type="match status" value="1"/>
</dbReference>
<comment type="caution">
    <text evidence="2">The sequence shown here is derived from an EMBL/GenBank/DDBJ whole genome shotgun (WGS) entry which is preliminary data.</text>
</comment>
<keyword evidence="3" id="KW-1185">Reference proteome</keyword>
<name>D5RMT0_9PROT</name>
<dbReference type="SUPFAM" id="SSF51338">
    <property type="entry name" value="Composite domain of metallo-dependent hydrolases"/>
    <property type="match status" value="1"/>
</dbReference>
<dbReference type="OrthoDB" id="9815027at2"/>
<dbReference type="InterPro" id="IPR032466">
    <property type="entry name" value="Metal_Hydrolase"/>
</dbReference>
<keyword evidence="2" id="KW-0378">Hydrolase</keyword>
<dbReference type="EC" id="3.5.4.1" evidence="2"/>
<dbReference type="AlphaFoldDB" id="D5RMT0"/>
<protein>
    <submittedName>
        <fullName evidence="2">Amidohydrolase family protein</fullName>
        <ecNumber evidence="2">3.5.4.1</ecNumber>
    </submittedName>
</protein>
<evidence type="ECO:0000313" key="2">
    <source>
        <dbReference type="EMBL" id="EFH11394.1"/>
    </source>
</evidence>
<dbReference type="InterPro" id="IPR013108">
    <property type="entry name" value="Amidohydro_3"/>
</dbReference>
<dbReference type="GO" id="GO:0004131">
    <property type="term" value="F:cytosine deaminase activity"/>
    <property type="evidence" value="ECO:0007669"/>
    <property type="project" value="UniProtKB-EC"/>
</dbReference>
<dbReference type="Gene3D" id="2.30.40.10">
    <property type="entry name" value="Urease, subunit C, domain 1"/>
    <property type="match status" value="1"/>
</dbReference>
<evidence type="ECO:0000313" key="3">
    <source>
        <dbReference type="Proteomes" id="UP000005324"/>
    </source>
</evidence>
<dbReference type="Pfam" id="PF07969">
    <property type="entry name" value="Amidohydro_3"/>
    <property type="match status" value="1"/>
</dbReference>
<dbReference type="HOGENOM" id="CLU_031758_4_2_5"/>
<dbReference type="RefSeq" id="WP_007005321.1">
    <property type="nucleotide sequence ID" value="NZ_GG770782.1"/>
</dbReference>
<accession>D5RMT0</accession>
<dbReference type="NCBIfam" id="NF004636">
    <property type="entry name" value="PRK05985.1"/>
    <property type="match status" value="1"/>
</dbReference>
<dbReference type="Proteomes" id="UP000005324">
    <property type="component" value="Unassembled WGS sequence"/>
</dbReference>
<organism evidence="2 3">
    <name type="scientific">Pseudoroseomonas cervicalis ATCC 49957</name>
    <dbReference type="NCBI Taxonomy" id="525371"/>
    <lineage>
        <taxon>Bacteria</taxon>
        <taxon>Pseudomonadati</taxon>
        <taxon>Pseudomonadota</taxon>
        <taxon>Alphaproteobacteria</taxon>
        <taxon>Acetobacterales</taxon>
        <taxon>Roseomonadaceae</taxon>
        <taxon>Roseomonas</taxon>
    </lineage>
</organism>
<dbReference type="InterPro" id="IPR052349">
    <property type="entry name" value="Metallo-hydrolase_Enzymes"/>
</dbReference>
<gene>
    <name evidence="2" type="primary">codA2</name>
    <name evidence="2" type="ORF">HMPREF0731_2391</name>
</gene>
<dbReference type="PANTHER" id="PTHR32027">
    <property type="entry name" value="CYTOSINE DEAMINASE"/>
    <property type="match status" value="1"/>
</dbReference>
<evidence type="ECO:0000259" key="1">
    <source>
        <dbReference type="Pfam" id="PF07969"/>
    </source>
</evidence>
<sequence>MPQDLLLKNIRPMGGAATDMLLRDGRIARIAPDQAVPGALVEDGAGALAIPGLVEAHTHLDKTLWGMGWIPNSAGPRLIDKIDNERRVKKELGLDAERQSGRQLVQSLRHGTTHIRTHVDIDTEGGLGAVEGVLRMRERYADVMDVELVAFPQSGLLVRPGTLELVDEALRLGCEVVGGLDPCGIDRDPAGHLDAVFALSQKHGKPLDIHLHEPGLLGAFSMELIFERTRALGMQGQVVVSHAFCLGDADAAMVNALLDEIAALDIGIMTTGSASRPVPAVAQLVARGIRVCSGNDGIRDSWGPYGNGDMLERAMMVGLRNNFRRDEEVAMALAVCTQGGAEIMRLKDYGLAEGCRADLVLVAAESVAEAVVAHPPRALVVKRGNVVARGGVALVEAP</sequence>
<dbReference type="Gene3D" id="3.20.20.140">
    <property type="entry name" value="Metal-dependent hydrolases"/>
    <property type="match status" value="1"/>
</dbReference>
<dbReference type="CDD" id="cd01293">
    <property type="entry name" value="Bact_CD"/>
    <property type="match status" value="1"/>
</dbReference>
<proteinExistence type="predicted"/>
<reference evidence="2 3" key="1">
    <citation type="submission" date="2010-04" db="EMBL/GenBank/DDBJ databases">
        <authorList>
            <person name="Qin X."/>
            <person name="Bachman B."/>
            <person name="Battles P."/>
            <person name="Bell A."/>
            <person name="Bess C."/>
            <person name="Bickham C."/>
            <person name="Chaboub L."/>
            <person name="Chen D."/>
            <person name="Coyle M."/>
            <person name="Deiros D.R."/>
            <person name="Dinh H."/>
            <person name="Forbes L."/>
            <person name="Fowler G."/>
            <person name="Francisco L."/>
            <person name="Fu Q."/>
            <person name="Gubbala S."/>
            <person name="Hale W."/>
            <person name="Han Y."/>
            <person name="Hemphill L."/>
            <person name="Highlander S.K."/>
            <person name="Hirani K."/>
            <person name="Hogues M."/>
            <person name="Jackson L."/>
            <person name="Jakkamsetti A."/>
            <person name="Javaid M."/>
            <person name="Jiang H."/>
            <person name="Korchina V."/>
            <person name="Kovar C."/>
            <person name="Lara F."/>
            <person name="Lee S."/>
            <person name="Mata R."/>
            <person name="Mathew T."/>
            <person name="Moen C."/>
            <person name="Morales K."/>
            <person name="Munidasa M."/>
            <person name="Nazareth L."/>
            <person name="Ngo R."/>
            <person name="Nguyen L."/>
            <person name="Okwuonu G."/>
            <person name="Ongeri F."/>
            <person name="Patil S."/>
            <person name="Petrosino J."/>
            <person name="Pham C."/>
            <person name="Pham P."/>
            <person name="Pu L.-L."/>
            <person name="Puazo M."/>
            <person name="Raj R."/>
            <person name="Reid J."/>
            <person name="Rouhana J."/>
            <person name="Saada N."/>
            <person name="Shang Y."/>
            <person name="Simmons D."/>
            <person name="Thornton R."/>
            <person name="Warren J."/>
            <person name="Weissenberger G."/>
            <person name="Zhang J."/>
            <person name="Zhang L."/>
            <person name="Zhou C."/>
            <person name="Zhu D."/>
            <person name="Muzny D."/>
            <person name="Worley K."/>
            <person name="Gibbs R."/>
        </authorList>
    </citation>
    <scope>NUCLEOTIDE SEQUENCE [LARGE SCALE GENOMIC DNA]</scope>
    <source>
        <strain evidence="2 3">ATCC 49957</strain>
    </source>
</reference>
<dbReference type="InterPro" id="IPR011059">
    <property type="entry name" value="Metal-dep_hydrolase_composite"/>
</dbReference>
<dbReference type="EMBL" id="ADVL01000414">
    <property type="protein sequence ID" value="EFH11394.1"/>
    <property type="molecule type" value="Genomic_DNA"/>
</dbReference>
<feature type="domain" description="Amidohydrolase 3" evidence="1">
    <location>
        <begin position="42"/>
        <end position="388"/>
    </location>
</feature>
<dbReference type="SUPFAM" id="SSF51556">
    <property type="entry name" value="Metallo-dependent hydrolases"/>
    <property type="match status" value="1"/>
</dbReference>